<reference evidence="3 4" key="1">
    <citation type="journal article" date="2016" name="Nat. Commun.">
        <title>Thousands of microbial genomes shed light on interconnected biogeochemical processes in an aquifer system.</title>
        <authorList>
            <person name="Anantharaman K."/>
            <person name="Brown C.T."/>
            <person name="Hug L.A."/>
            <person name="Sharon I."/>
            <person name="Castelle C.J."/>
            <person name="Probst A.J."/>
            <person name="Thomas B.C."/>
            <person name="Singh A."/>
            <person name="Wilkins M.J."/>
            <person name="Karaoz U."/>
            <person name="Brodie E.L."/>
            <person name="Williams K.H."/>
            <person name="Hubbard S.S."/>
            <person name="Banfield J.F."/>
        </authorList>
    </citation>
    <scope>NUCLEOTIDE SEQUENCE [LARGE SCALE GENOMIC DNA]</scope>
</reference>
<gene>
    <name evidence="3" type="ORF">A2Z67_03230</name>
</gene>
<comment type="caution">
    <text evidence="3">The sequence shown here is derived from an EMBL/GenBank/DDBJ whole genome shotgun (WGS) entry which is preliminary data.</text>
</comment>
<dbReference type="AlphaFoldDB" id="A0A1F7X673"/>
<keyword evidence="1" id="KW-1133">Transmembrane helix</keyword>
<name>A0A1F7X673_9BACT</name>
<dbReference type="InterPro" id="IPR013229">
    <property type="entry name" value="PEGA"/>
</dbReference>
<protein>
    <recommendedName>
        <fullName evidence="2">PEGA domain-containing protein</fullName>
    </recommendedName>
</protein>
<accession>A0A1F7X673</accession>
<organism evidence="3 4">
    <name type="scientific">Candidatus Woesebacteria bacterium RBG_13_36_22</name>
    <dbReference type="NCBI Taxonomy" id="1802478"/>
    <lineage>
        <taxon>Bacteria</taxon>
        <taxon>Candidatus Woeseibacteriota</taxon>
    </lineage>
</organism>
<feature type="transmembrane region" description="Helical" evidence="1">
    <location>
        <begin position="16"/>
        <end position="37"/>
    </location>
</feature>
<keyword evidence="1" id="KW-0812">Transmembrane</keyword>
<evidence type="ECO:0000259" key="2">
    <source>
        <dbReference type="Pfam" id="PF08308"/>
    </source>
</evidence>
<sequence length="404" mass="45717">MYLIKTLYLKIKTNRVLSAGILVILFLLILFIIRNLIQKQYLLNINVQPSGAEILVDNKYSSINNFSKKLPKGTHEIVISKPNYINVNKEVDLKSNTNIDITLENIKGDITQIEIKKTETISQTFISDVNLYTNGVLIAYDVNNSRLVSIVNDKVNTLYEGNLSFYSYSEPLITFVDRKNINEILVFDTQSNKLTQKIDISSITPIMYAHLSTDNKSMYLIGKFDYKTRSSTLFVTDTTNLQPRQITRIKASKIGVVTDNLLLLFDKVDALDESKITLFNITQNKTVLSIVGNNYALSPGNSFLAVQKSNSLTLINLESLAQKSVSSEFSEHIAWISDENLLIIKTLQNKIQFYGLNSTNFTKYPINFTNPSTNISVQEVIGISNNTLYLLDKRGFLNKILLSF</sequence>
<feature type="domain" description="PEGA" evidence="2">
    <location>
        <begin position="42"/>
        <end position="105"/>
    </location>
</feature>
<evidence type="ECO:0000256" key="1">
    <source>
        <dbReference type="SAM" id="Phobius"/>
    </source>
</evidence>
<dbReference type="EMBL" id="MGFQ01000019">
    <property type="protein sequence ID" value="OGM09785.1"/>
    <property type="molecule type" value="Genomic_DNA"/>
</dbReference>
<dbReference type="SUPFAM" id="SSF69304">
    <property type="entry name" value="Tricorn protease N-terminal domain"/>
    <property type="match status" value="1"/>
</dbReference>
<evidence type="ECO:0000313" key="3">
    <source>
        <dbReference type="EMBL" id="OGM09785.1"/>
    </source>
</evidence>
<keyword evidence="1" id="KW-0472">Membrane</keyword>
<dbReference type="Pfam" id="PF08308">
    <property type="entry name" value="PEGA"/>
    <property type="match status" value="1"/>
</dbReference>
<dbReference type="Proteomes" id="UP000176939">
    <property type="component" value="Unassembled WGS sequence"/>
</dbReference>
<proteinExistence type="predicted"/>
<evidence type="ECO:0000313" key="4">
    <source>
        <dbReference type="Proteomes" id="UP000176939"/>
    </source>
</evidence>